<keyword evidence="3" id="KW-1185">Reference proteome</keyword>
<accession>A0A7Z1AWH9</accession>
<dbReference type="EMBL" id="MSIF01000018">
    <property type="protein sequence ID" value="OLF06961.1"/>
    <property type="molecule type" value="Genomic_DNA"/>
</dbReference>
<dbReference type="Pfam" id="PF02310">
    <property type="entry name" value="B12-binding"/>
    <property type="match status" value="1"/>
</dbReference>
<dbReference type="Proteomes" id="UP000185696">
    <property type="component" value="Unassembled WGS sequence"/>
</dbReference>
<reference evidence="2 3" key="1">
    <citation type="submission" date="2016-12" db="EMBL/GenBank/DDBJ databases">
        <title>The draft genome sequence of Actinophytocola xinjiangensis.</title>
        <authorList>
            <person name="Wang W."/>
            <person name="Yuan L."/>
        </authorList>
    </citation>
    <scope>NUCLEOTIDE SEQUENCE [LARGE SCALE GENOMIC DNA]</scope>
    <source>
        <strain evidence="2 3">CGMCC 4.4663</strain>
    </source>
</reference>
<proteinExistence type="predicted"/>
<dbReference type="InterPro" id="IPR036724">
    <property type="entry name" value="Cobalamin-bd_sf"/>
</dbReference>
<name>A0A7Z1AWH9_9PSEU</name>
<feature type="domain" description="B12-binding" evidence="1">
    <location>
        <begin position="7"/>
        <end position="145"/>
    </location>
</feature>
<dbReference type="PROSITE" id="PS51332">
    <property type="entry name" value="B12_BINDING"/>
    <property type="match status" value="1"/>
</dbReference>
<dbReference type="GO" id="GO:0046872">
    <property type="term" value="F:metal ion binding"/>
    <property type="evidence" value="ECO:0007669"/>
    <property type="project" value="InterPro"/>
</dbReference>
<dbReference type="RefSeq" id="WP_075136262.1">
    <property type="nucleotide sequence ID" value="NZ_MSIF01000018.1"/>
</dbReference>
<dbReference type="Gene3D" id="3.40.50.280">
    <property type="entry name" value="Cobalamin-binding domain"/>
    <property type="match status" value="1"/>
</dbReference>
<protein>
    <submittedName>
        <fullName evidence="2">Methylaspartate mutase</fullName>
    </submittedName>
</protein>
<dbReference type="InterPro" id="IPR006158">
    <property type="entry name" value="Cobalamin-bd"/>
</dbReference>
<evidence type="ECO:0000313" key="3">
    <source>
        <dbReference type="Proteomes" id="UP000185696"/>
    </source>
</evidence>
<organism evidence="2 3">
    <name type="scientific">Actinophytocola xinjiangensis</name>
    <dbReference type="NCBI Taxonomy" id="485602"/>
    <lineage>
        <taxon>Bacteria</taxon>
        <taxon>Bacillati</taxon>
        <taxon>Actinomycetota</taxon>
        <taxon>Actinomycetes</taxon>
        <taxon>Pseudonocardiales</taxon>
        <taxon>Pseudonocardiaceae</taxon>
    </lineage>
</organism>
<gene>
    <name evidence="2" type="ORF">BLA60_29310</name>
</gene>
<dbReference type="AlphaFoldDB" id="A0A7Z1AWH9"/>
<evidence type="ECO:0000259" key="1">
    <source>
        <dbReference type="PROSITE" id="PS51332"/>
    </source>
</evidence>
<evidence type="ECO:0000313" key="2">
    <source>
        <dbReference type="EMBL" id="OLF06961.1"/>
    </source>
</evidence>
<comment type="caution">
    <text evidence="2">The sequence shown here is derived from an EMBL/GenBank/DDBJ whole genome shotgun (WGS) entry which is preliminary data.</text>
</comment>
<dbReference type="OrthoDB" id="8482131at2"/>
<dbReference type="SUPFAM" id="SSF52242">
    <property type="entry name" value="Cobalamin (vitamin B12)-binding domain"/>
    <property type="match status" value="1"/>
</dbReference>
<dbReference type="GO" id="GO:0031419">
    <property type="term" value="F:cobalamin binding"/>
    <property type="evidence" value="ECO:0007669"/>
    <property type="project" value="InterPro"/>
</dbReference>
<sequence>MSERTPGLDVVVTSLASDAHTWNLVYLQLVLEELGHRVVNVGACVPDELLVDECVQCAPDLVVVSSVNGHGFHDGTRVIAALRARPGLAATAVVIGGKLGTGGVDGARERAARLVAAGYDAVFEDGTGLAAFRTFLTQLQAGVRV</sequence>